<name>A0A6J7UJ57_9ZZZZ</name>
<keyword evidence="3" id="KW-0413">Isomerase</keyword>
<dbReference type="PANTHER" id="PTHR13767:SF2">
    <property type="entry name" value="PSEUDOURIDYLATE SYNTHASE TRUB1"/>
    <property type="match status" value="1"/>
</dbReference>
<dbReference type="Pfam" id="PF16198">
    <property type="entry name" value="TruB_C_2"/>
    <property type="match status" value="1"/>
</dbReference>
<feature type="domain" description="tRNA pseudouridylate synthase B C-terminal" evidence="5">
    <location>
        <begin position="182"/>
        <end position="257"/>
    </location>
</feature>
<dbReference type="EMBL" id="CAFBQU010000034">
    <property type="protein sequence ID" value="CAB5066554.1"/>
    <property type="molecule type" value="Genomic_DNA"/>
</dbReference>
<dbReference type="HAMAP" id="MF_01080">
    <property type="entry name" value="TruB_bact"/>
    <property type="match status" value="1"/>
</dbReference>
<evidence type="ECO:0000259" key="5">
    <source>
        <dbReference type="Pfam" id="PF16198"/>
    </source>
</evidence>
<dbReference type="GO" id="GO:1990481">
    <property type="term" value="P:mRNA pseudouridine synthesis"/>
    <property type="evidence" value="ECO:0007669"/>
    <property type="project" value="TreeGrafter"/>
</dbReference>
<dbReference type="InterPro" id="IPR014780">
    <property type="entry name" value="tRNA_psdUridine_synth_TruB"/>
</dbReference>
<dbReference type="GO" id="GO:0160148">
    <property type="term" value="F:tRNA pseudouridine(55) synthase activity"/>
    <property type="evidence" value="ECO:0007669"/>
    <property type="project" value="UniProtKB-EC"/>
</dbReference>
<accession>A0A6J7UJ57</accession>
<protein>
    <recommendedName>
        <fullName evidence="1">tRNA pseudouridine(55) synthase</fullName>
        <ecNumber evidence="1">5.4.99.25</ecNumber>
    </recommendedName>
</protein>
<evidence type="ECO:0000313" key="6">
    <source>
        <dbReference type="EMBL" id="CAB5066554.1"/>
    </source>
</evidence>
<dbReference type="GO" id="GO:0006400">
    <property type="term" value="P:tRNA modification"/>
    <property type="evidence" value="ECO:0007669"/>
    <property type="project" value="TreeGrafter"/>
</dbReference>
<reference evidence="6" key="1">
    <citation type="submission" date="2020-05" db="EMBL/GenBank/DDBJ databases">
        <authorList>
            <person name="Chiriac C."/>
            <person name="Salcher M."/>
            <person name="Ghai R."/>
            <person name="Kavagutti S V."/>
        </authorList>
    </citation>
    <scope>NUCLEOTIDE SEQUENCE</scope>
</reference>
<organism evidence="6">
    <name type="scientific">freshwater metagenome</name>
    <dbReference type="NCBI Taxonomy" id="449393"/>
    <lineage>
        <taxon>unclassified sequences</taxon>
        <taxon>metagenomes</taxon>
        <taxon>ecological metagenomes</taxon>
    </lineage>
</organism>
<evidence type="ECO:0000256" key="3">
    <source>
        <dbReference type="ARBA" id="ARBA00023235"/>
    </source>
</evidence>
<evidence type="ECO:0000256" key="1">
    <source>
        <dbReference type="ARBA" id="ARBA00012787"/>
    </source>
</evidence>
<evidence type="ECO:0000259" key="4">
    <source>
        <dbReference type="Pfam" id="PF01509"/>
    </source>
</evidence>
<dbReference type="PANTHER" id="PTHR13767">
    <property type="entry name" value="TRNA-PSEUDOURIDINE SYNTHASE"/>
    <property type="match status" value="1"/>
</dbReference>
<dbReference type="AlphaFoldDB" id="A0A6J7UJ57"/>
<gene>
    <name evidence="6" type="ORF">UFOPK4347_01220</name>
</gene>
<keyword evidence="2" id="KW-0819">tRNA processing</keyword>
<dbReference type="Pfam" id="PF01509">
    <property type="entry name" value="TruB_N"/>
    <property type="match status" value="1"/>
</dbReference>
<feature type="domain" description="Pseudouridine synthase II N-terminal" evidence="4">
    <location>
        <begin position="31"/>
        <end position="181"/>
    </location>
</feature>
<dbReference type="NCBIfam" id="TIGR00431">
    <property type="entry name" value="TruB"/>
    <property type="match status" value="1"/>
</dbReference>
<dbReference type="GO" id="GO:0003723">
    <property type="term" value="F:RNA binding"/>
    <property type="evidence" value="ECO:0007669"/>
    <property type="project" value="InterPro"/>
</dbReference>
<dbReference type="InterPro" id="IPR032819">
    <property type="entry name" value="TruB_C"/>
</dbReference>
<proteinExistence type="inferred from homology"/>
<dbReference type="Gene3D" id="3.30.2350.10">
    <property type="entry name" value="Pseudouridine synthase"/>
    <property type="match status" value="1"/>
</dbReference>
<dbReference type="CDD" id="cd02573">
    <property type="entry name" value="PseudoU_synth_EcTruB"/>
    <property type="match status" value="1"/>
</dbReference>
<dbReference type="EC" id="5.4.99.25" evidence="1"/>
<evidence type="ECO:0000256" key="2">
    <source>
        <dbReference type="ARBA" id="ARBA00022694"/>
    </source>
</evidence>
<dbReference type="InterPro" id="IPR020103">
    <property type="entry name" value="PsdUridine_synth_cat_dom_sf"/>
</dbReference>
<dbReference type="SUPFAM" id="SSF55120">
    <property type="entry name" value="Pseudouridine synthase"/>
    <property type="match status" value="1"/>
</dbReference>
<sequence>MAKRRPPQVHGLVLIDKPAGVTSHDVVNTLRKSLSERRIGHAGTLDPDATGVLVVAVGRATRLMQFVSGADKEYVAEVVLGSRTSTLDDSGEVLETFNMSAVTPADVQRVVRENLTGDILQVPPMVSALKVDGKRLHEYAREGVEIERKARPVNISRFDIEPTDDPLVYRMSVECSSGTYVRTLADDLGRLLGGGAHLRRLRRTRVGRFTEQMTSALESPQLLSEVGLVEHLARVDLDAETADRALHGAMLPVDVALGWVGDGPWSVYGPNEVLLGVYEPTASQTGLGLTLAKPTVVIAFSG</sequence>
<dbReference type="InterPro" id="IPR002501">
    <property type="entry name" value="PsdUridine_synth_N"/>
</dbReference>